<name>A0ABN3Z108_THEM3</name>
<protein>
    <submittedName>
        <fullName evidence="2">Metal dependent phosphohydrolase</fullName>
    </submittedName>
</protein>
<keyword evidence="3" id="KW-1185">Reference proteome</keyword>
<feature type="domain" description="HD-GYP" evidence="1">
    <location>
        <begin position="43"/>
        <end position="237"/>
    </location>
</feature>
<evidence type="ECO:0000259" key="1">
    <source>
        <dbReference type="PROSITE" id="PS51832"/>
    </source>
</evidence>
<dbReference type="SMART" id="SM00471">
    <property type="entry name" value="HDc"/>
    <property type="match status" value="1"/>
</dbReference>
<dbReference type="PROSITE" id="PS51832">
    <property type="entry name" value="HD_GYP"/>
    <property type="match status" value="1"/>
</dbReference>
<dbReference type="Pfam" id="PF13487">
    <property type="entry name" value="HD_5"/>
    <property type="match status" value="1"/>
</dbReference>
<dbReference type="Gene3D" id="1.10.3210.10">
    <property type="entry name" value="Hypothetical protein af1432"/>
    <property type="match status" value="1"/>
</dbReference>
<evidence type="ECO:0000313" key="3">
    <source>
        <dbReference type="Proteomes" id="UP000002064"/>
    </source>
</evidence>
<dbReference type="InterPro" id="IPR003607">
    <property type="entry name" value="HD/PDEase_dom"/>
</dbReference>
<dbReference type="EMBL" id="CP002032">
    <property type="protein sequence ID" value="ADH60259.1"/>
    <property type="molecule type" value="Genomic_DNA"/>
</dbReference>
<dbReference type="SUPFAM" id="SSF109604">
    <property type="entry name" value="HD-domain/PDEase-like"/>
    <property type="match status" value="1"/>
</dbReference>
<dbReference type="InterPro" id="IPR037522">
    <property type="entry name" value="HD_GYP_dom"/>
</dbReference>
<reference evidence="2 3" key="1">
    <citation type="submission" date="2010-05" db="EMBL/GenBank/DDBJ databases">
        <title>Complete sequence of Thermoanaerobacter mathranii subsp. mathranii mathranii str. A3.</title>
        <authorList>
            <consortium name="US DOE Joint Genome Institute"/>
            <person name="Lucas S."/>
            <person name="Copeland A."/>
            <person name="Lapidus A."/>
            <person name="Cheng J.-F."/>
            <person name="Bruce D."/>
            <person name="Goodwin L."/>
            <person name="Pitluck S."/>
            <person name="Held B."/>
            <person name="Detter J.C."/>
            <person name="Han C."/>
            <person name="Tapia R."/>
            <person name="Land M."/>
            <person name="Hauser L."/>
            <person name="Kyrpides N."/>
            <person name="Mikhailova N."/>
            <person name="Zhou J."/>
            <person name="Hemme C."/>
            <person name="Woyke T."/>
        </authorList>
    </citation>
    <scope>NUCLEOTIDE SEQUENCE [LARGE SCALE GENOMIC DNA]</scope>
    <source>
        <strain evidence="2 3">A3</strain>
    </source>
</reference>
<dbReference type="CDD" id="cd00077">
    <property type="entry name" value="HDc"/>
    <property type="match status" value="1"/>
</dbReference>
<sequence>MIKKTVFFFFFFETFLKLTLEETNGIIFLVKLCRKEGETVEVYNYNEYYLIKHLITSLKHYHYTTYLHSIRVAKLTYLVSKKLELPKDEQIYNCKGGLLHDIGKVLVPVTILDKAGSLTELEYEFVKIHPTYGSEMLKIFPSLKDLVPGVLYHHERLDGSGYPFGVSIIPLSAQIIGICDSFDAMTTRRPYNEKRLRNIQEAIFELKTQSQKYNYKIVEALEEVLWEKKEKQQRFISI</sequence>
<dbReference type="PANTHER" id="PTHR43155">
    <property type="entry name" value="CYCLIC DI-GMP PHOSPHODIESTERASE PA4108-RELATED"/>
    <property type="match status" value="1"/>
</dbReference>
<gene>
    <name evidence="2" type="ordered locus">Tmath_0500</name>
</gene>
<proteinExistence type="predicted"/>
<organism evidence="2 3">
    <name type="scientific">Thermoanaerobacter mathranii subsp. mathranii (strain DSM 11426 / CCUG 53645 / CIP 108742 / A3)</name>
    <dbReference type="NCBI Taxonomy" id="583358"/>
    <lineage>
        <taxon>Bacteria</taxon>
        <taxon>Bacillati</taxon>
        <taxon>Bacillota</taxon>
        <taxon>Clostridia</taxon>
        <taxon>Thermoanaerobacterales</taxon>
        <taxon>Thermoanaerobacteraceae</taxon>
        <taxon>Thermoanaerobacter</taxon>
    </lineage>
</organism>
<accession>A0ABN3Z108</accession>
<dbReference type="Proteomes" id="UP000002064">
    <property type="component" value="Chromosome"/>
</dbReference>
<evidence type="ECO:0000313" key="2">
    <source>
        <dbReference type="EMBL" id="ADH60259.1"/>
    </source>
</evidence>